<sequence>MPHSTSQRLQACIQAEALHCCGVSGSTDWANVRGTPPDSCCKESNTGSPVYLVAGSKVYSSPFESQHKGLPERHNGLCQGSCNDSRRSRHRRGLYYATWINLLMCIVPDDLVSAKRATPSNRGPATRNCTAFSGGMLAMFLNASGYMSPHRTGADESSREHCSAPTTRNKISNWQHVCLHTSHDEMCCNLQTIAANSKPGIIERN</sequence>
<keyword evidence="4" id="KW-0472">Membrane</keyword>
<evidence type="ECO:0000256" key="2">
    <source>
        <dbReference type="ARBA" id="ARBA00022692"/>
    </source>
</evidence>
<protein>
    <submittedName>
        <fullName evidence="5">Uncharacterized protein</fullName>
    </submittedName>
</protein>
<reference evidence="5" key="1">
    <citation type="submission" date="2021-03" db="EMBL/GenBank/DDBJ databases">
        <authorList>
            <person name="Tran Van P."/>
        </authorList>
    </citation>
    <scope>NUCLEOTIDE SEQUENCE</scope>
</reference>
<accession>A0ABN7P471</accession>
<organism evidence="5 6">
    <name type="scientific">Timema podura</name>
    <name type="common">Walking stick</name>
    <dbReference type="NCBI Taxonomy" id="61482"/>
    <lineage>
        <taxon>Eukaryota</taxon>
        <taxon>Metazoa</taxon>
        <taxon>Ecdysozoa</taxon>
        <taxon>Arthropoda</taxon>
        <taxon>Hexapoda</taxon>
        <taxon>Insecta</taxon>
        <taxon>Pterygota</taxon>
        <taxon>Neoptera</taxon>
        <taxon>Polyneoptera</taxon>
        <taxon>Phasmatodea</taxon>
        <taxon>Timematodea</taxon>
        <taxon>Timematoidea</taxon>
        <taxon>Timematidae</taxon>
        <taxon>Timema</taxon>
    </lineage>
</organism>
<evidence type="ECO:0000313" key="6">
    <source>
        <dbReference type="Proteomes" id="UP001153148"/>
    </source>
</evidence>
<dbReference type="CDD" id="cd03127">
    <property type="entry name" value="tetraspanin_LEL"/>
    <property type="match status" value="1"/>
</dbReference>
<keyword evidence="6" id="KW-1185">Reference proteome</keyword>
<evidence type="ECO:0000256" key="4">
    <source>
        <dbReference type="ARBA" id="ARBA00023136"/>
    </source>
</evidence>
<proteinExistence type="predicted"/>
<comment type="caution">
    <text evidence="5">The sequence shown here is derived from an EMBL/GenBank/DDBJ whole genome shotgun (WGS) entry which is preliminary data.</text>
</comment>
<evidence type="ECO:0000256" key="1">
    <source>
        <dbReference type="ARBA" id="ARBA00004141"/>
    </source>
</evidence>
<dbReference type="InterPro" id="IPR008952">
    <property type="entry name" value="Tetraspanin_EC2_sf"/>
</dbReference>
<dbReference type="Proteomes" id="UP001153148">
    <property type="component" value="Unassembled WGS sequence"/>
</dbReference>
<name>A0ABN7P471_TIMPD</name>
<dbReference type="InterPro" id="IPR018499">
    <property type="entry name" value="Tetraspanin/Peripherin"/>
</dbReference>
<evidence type="ECO:0000256" key="3">
    <source>
        <dbReference type="ARBA" id="ARBA00022989"/>
    </source>
</evidence>
<dbReference type="EMBL" id="CAJPIN010011803">
    <property type="protein sequence ID" value="CAG2060241.1"/>
    <property type="molecule type" value="Genomic_DNA"/>
</dbReference>
<evidence type="ECO:0000313" key="5">
    <source>
        <dbReference type="EMBL" id="CAG2060241.1"/>
    </source>
</evidence>
<keyword evidence="3" id="KW-1133">Transmembrane helix</keyword>
<dbReference type="SUPFAM" id="SSF48652">
    <property type="entry name" value="Tetraspanin"/>
    <property type="match status" value="1"/>
</dbReference>
<dbReference type="Gene3D" id="1.10.1450.10">
    <property type="entry name" value="Tetraspanin"/>
    <property type="match status" value="1"/>
</dbReference>
<comment type="subcellular location">
    <subcellularLocation>
        <location evidence="1">Membrane</location>
        <topology evidence="1">Multi-pass membrane protein</topology>
    </subcellularLocation>
</comment>
<gene>
    <name evidence="5" type="ORF">TPAB3V08_LOCUS7199</name>
</gene>
<dbReference type="Pfam" id="PF00335">
    <property type="entry name" value="Tetraspanin"/>
    <property type="match status" value="1"/>
</dbReference>
<keyword evidence="2" id="KW-0812">Transmembrane</keyword>